<evidence type="ECO:0000256" key="8">
    <source>
        <dbReference type="ARBA" id="ARBA00023136"/>
    </source>
</evidence>
<evidence type="ECO:0000256" key="1">
    <source>
        <dbReference type="ARBA" id="ARBA00004389"/>
    </source>
</evidence>
<evidence type="ECO:0008006" key="15">
    <source>
        <dbReference type="Google" id="ProtNLM"/>
    </source>
</evidence>
<keyword evidence="8 11" id="KW-0472">Membrane</keyword>
<evidence type="ECO:0000256" key="10">
    <source>
        <dbReference type="SAM" id="MobiDB-lite"/>
    </source>
</evidence>
<evidence type="ECO:0000313" key="14">
    <source>
        <dbReference type="Proteomes" id="UP000481153"/>
    </source>
</evidence>
<keyword evidence="12" id="KW-0732">Signal</keyword>
<dbReference type="PANTHER" id="PTHR28650:SF1">
    <property type="entry name" value="PHOSPHATIDYLINOSITOL-GLYCAN BIOSYNTHESIS CLASS X PROTEIN"/>
    <property type="match status" value="1"/>
</dbReference>
<keyword evidence="6" id="KW-0256">Endoplasmic reticulum</keyword>
<dbReference type="InterPro" id="IPR013233">
    <property type="entry name" value="PIG-X/PBN1"/>
</dbReference>
<evidence type="ECO:0000313" key="13">
    <source>
        <dbReference type="EMBL" id="KAF0741626.1"/>
    </source>
</evidence>
<dbReference type="Pfam" id="PF08320">
    <property type="entry name" value="PIG-X"/>
    <property type="match status" value="1"/>
</dbReference>
<comment type="caution">
    <text evidence="13">The sequence shown here is derived from an EMBL/GenBank/DDBJ whole genome shotgun (WGS) entry which is preliminary data.</text>
</comment>
<evidence type="ECO:0000256" key="6">
    <source>
        <dbReference type="ARBA" id="ARBA00022824"/>
    </source>
</evidence>
<feature type="transmembrane region" description="Helical" evidence="11">
    <location>
        <begin position="493"/>
        <end position="514"/>
    </location>
</feature>
<dbReference type="Proteomes" id="UP000481153">
    <property type="component" value="Unassembled WGS sequence"/>
</dbReference>
<dbReference type="SMART" id="SM00780">
    <property type="entry name" value="PIG-X"/>
    <property type="match status" value="1"/>
</dbReference>
<keyword evidence="14" id="KW-1185">Reference proteome</keyword>
<comment type="pathway">
    <text evidence="2">Glycolipid biosynthesis; glycosylphosphatidylinositol-anchor biosynthesis.</text>
</comment>
<feature type="signal peptide" evidence="12">
    <location>
        <begin position="1"/>
        <end position="19"/>
    </location>
</feature>
<comment type="subcellular location">
    <subcellularLocation>
        <location evidence="1">Endoplasmic reticulum membrane</location>
        <topology evidence="1">Single-pass membrane protein</topology>
    </subcellularLocation>
</comment>
<comment type="similarity">
    <text evidence="3">Belongs to the PIGX family.</text>
</comment>
<evidence type="ECO:0000256" key="5">
    <source>
        <dbReference type="ARBA" id="ARBA00022692"/>
    </source>
</evidence>
<feature type="chain" id="PRO_5026051895" description="Phosphatidylinositol-glycan biosynthesis class X protein" evidence="12">
    <location>
        <begin position="20"/>
        <end position="536"/>
    </location>
</feature>
<keyword evidence="7 11" id="KW-1133">Transmembrane helix</keyword>
<reference evidence="13 14" key="1">
    <citation type="submission" date="2019-07" db="EMBL/GenBank/DDBJ databases">
        <title>Genomics analysis of Aphanomyces spp. identifies a new class of oomycete effector associated with host adaptation.</title>
        <authorList>
            <person name="Gaulin E."/>
        </authorList>
    </citation>
    <scope>NUCLEOTIDE SEQUENCE [LARGE SCALE GENOMIC DNA]</scope>
    <source>
        <strain evidence="13 14">ATCC 201684</strain>
    </source>
</reference>
<evidence type="ECO:0000256" key="12">
    <source>
        <dbReference type="SAM" id="SignalP"/>
    </source>
</evidence>
<evidence type="ECO:0000256" key="11">
    <source>
        <dbReference type="SAM" id="Phobius"/>
    </source>
</evidence>
<proteinExistence type="inferred from homology"/>
<accession>A0A6G0XN09</accession>
<feature type="compositionally biased region" description="Polar residues" evidence="10">
    <location>
        <begin position="527"/>
        <end position="536"/>
    </location>
</feature>
<name>A0A6G0XN09_9STRA</name>
<gene>
    <name evidence="13" type="ORF">Ae201684_003304</name>
</gene>
<evidence type="ECO:0000256" key="2">
    <source>
        <dbReference type="ARBA" id="ARBA00004687"/>
    </source>
</evidence>
<evidence type="ECO:0000256" key="4">
    <source>
        <dbReference type="ARBA" id="ARBA00022502"/>
    </source>
</evidence>
<feature type="compositionally biased region" description="Low complexity" evidence="10">
    <location>
        <begin position="517"/>
        <end position="526"/>
    </location>
</feature>
<protein>
    <recommendedName>
        <fullName evidence="15">Phosphatidylinositol-glycan biosynthesis class X protein</fullName>
    </recommendedName>
</protein>
<evidence type="ECO:0000256" key="9">
    <source>
        <dbReference type="ARBA" id="ARBA00023180"/>
    </source>
</evidence>
<dbReference type="GO" id="GO:0006506">
    <property type="term" value="P:GPI anchor biosynthetic process"/>
    <property type="evidence" value="ECO:0007669"/>
    <property type="project" value="UniProtKB-UniPathway"/>
</dbReference>
<evidence type="ECO:0000256" key="7">
    <source>
        <dbReference type="ARBA" id="ARBA00022989"/>
    </source>
</evidence>
<dbReference type="VEuPathDB" id="FungiDB:AeMF1_011098"/>
<dbReference type="EMBL" id="VJMJ01000036">
    <property type="protein sequence ID" value="KAF0741626.1"/>
    <property type="molecule type" value="Genomic_DNA"/>
</dbReference>
<dbReference type="PANTHER" id="PTHR28650">
    <property type="entry name" value="PHOSPHATIDYLINOSITOL-GLYCAN BIOSYNTHESIS CLASS X PROTEIN"/>
    <property type="match status" value="1"/>
</dbReference>
<dbReference type="InterPro" id="IPR040039">
    <property type="entry name" value="PIGX"/>
</dbReference>
<keyword evidence="5 11" id="KW-0812">Transmembrane</keyword>
<organism evidence="13 14">
    <name type="scientific">Aphanomyces euteiches</name>
    <dbReference type="NCBI Taxonomy" id="100861"/>
    <lineage>
        <taxon>Eukaryota</taxon>
        <taxon>Sar</taxon>
        <taxon>Stramenopiles</taxon>
        <taxon>Oomycota</taxon>
        <taxon>Saprolegniomycetes</taxon>
        <taxon>Saprolegniales</taxon>
        <taxon>Verrucalvaceae</taxon>
        <taxon>Aphanomyces</taxon>
    </lineage>
</organism>
<dbReference type="AlphaFoldDB" id="A0A6G0XN09"/>
<keyword evidence="4" id="KW-0337">GPI-anchor biosynthesis</keyword>
<keyword evidence="9" id="KW-0325">Glycoprotein</keyword>
<sequence>MKSMWQCMALFLCASAAAAGEEATTDKGSSAVFWPQEYDDKLSIQGNLVISTGNMMIVHEKQIALDLPNVAWHPSLDAIDISFIPALTSQESNAAPIWSRYVSSTVHTLHDTAGMHIRIHHRGAPVDIKDLQSNVTRVLIDLLGPSYAASTCSVGCESNTFHFESTIVFANASCNLPAYFTRLGQASEQPSASSFCLVSSRYAPGVEVPTLFPSLSKVPSTPLQAILSSSSQIQPDAISEWHIRATHLTLTFEKRVLLNIQQVIESLRQGESVLSVTVSDDIAEAAKVVQSISSDSVSILKSLYSTEATSLTVSSEPTIRVLDIDTTVSGSGFHQLLHVNVQLSHTDNTCRLLIEQPFPTTAYADMDELRRMERFNAFQVIAFAKHIEIERPSALSSEHVVAFVLPLSSTNLTVDVPIHFRYQFPSNQTLYRPVHLVAPSLYLHCESDPTSTDLRTLGIPNNPDTYWKRVTLNRPVQGLTLQIPVGNLNDGRFVTAVTLFVSVLGCLFIFVSLLPSKSPSPAKSTSWIPQSSIKQD</sequence>
<dbReference type="GO" id="GO:0005789">
    <property type="term" value="C:endoplasmic reticulum membrane"/>
    <property type="evidence" value="ECO:0007669"/>
    <property type="project" value="UniProtKB-SubCell"/>
</dbReference>
<evidence type="ECO:0000256" key="3">
    <source>
        <dbReference type="ARBA" id="ARBA00010345"/>
    </source>
</evidence>
<dbReference type="UniPathway" id="UPA00196"/>
<feature type="region of interest" description="Disordered" evidence="10">
    <location>
        <begin position="517"/>
        <end position="536"/>
    </location>
</feature>